<evidence type="ECO:0000313" key="5">
    <source>
        <dbReference type="EMBL" id="NYD29097.1"/>
    </source>
</evidence>
<dbReference type="InterPro" id="IPR015422">
    <property type="entry name" value="PyrdxlP-dep_Trfase_small"/>
</dbReference>
<comment type="cofactor">
    <cofactor evidence="1">
        <name>pyridoxal 5'-phosphate</name>
        <dbReference type="ChEBI" id="CHEBI:597326"/>
    </cofactor>
</comment>
<comment type="caution">
    <text evidence="5">The sequence shown here is derived from an EMBL/GenBank/DDBJ whole genome shotgun (WGS) entry which is preliminary data.</text>
</comment>
<dbReference type="Gene3D" id="3.40.640.10">
    <property type="entry name" value="Type I PLP-dependent aspartate aminotransferase-like (Major domain)"/>
    <property type="match status" value="1"/>
</dbReference>
<dbReference type="InterPro" id="IPR015421">
    <property type="entry name" value="PyrdxlP-dep_Trfase_major"/>
</dbReference>
<dbReference type="Proteomes" id="UP000582231">
    <property type="component" value="Unassembled WGS sequence"/>
</dbReference>
<accession>A0A852R823</accession>
<dbReference type="GO" id="GO:0004793">
    <property type="term" value="F:threonine aldolase activity"/>
    <property type="evidence" value="ECO:0007669"/>
    <property type="project" value="UniProtKB-EC"/>
</dbReference>
<dbReference type="InterPro" id="IPR001597">
    <property type="entry name" value="ArAA_b-elim_lyase/Thr_aldolase"/>
</dbReference>
<feature type="domain" description="Aromatic amino acid beta-eliminating lyase/threonine aldolase" evidence="4">
    <location>
        <begin position="13"/>
        <end position="299"/>
    </location>
</feature>
<dbReference type="RefSeq" id="WP_179725486.1">
    <property type="nucleotide sequence ID" value="NZ_BAABEF010000001.1"/>
</dbReference>
<sequence length="353" mass="37561">MSIERLHDPERHDFGSDNFAGAHPEVLAALATANRGHQPGYGADVYTARLRDVVRREFGAQAEVYPVFNGTGANIVALQAMAQRWEAVVCAESAHLHTDECAAPEHHGFKLITVPAPHGLVGPEVLPAIAADRANRHHAQAGVLSLSQSTELGTCYSPDELRALTSTAHRLGLRVHVDGARIANAAARTGASLRELTTDAGVDVLSFGATKNGGMFGDCVIVLDPQATAGLPYLKKASTQLPSKTRFVSAQLLALLQDGLWLRNAAHANAMAERLHRGLLEIPGTRVTHPVHANAVFAVLPDGVADALRERWTFSTWDATTGEVRLMTSFDTTADDVDALVAAAHDATGRIPA</sequence>
<dbReference type="PANTHER" id="PTHR48097:SF5">
    <property type="entry name" value="LOW SPECIFICITY L-THREONINE ALDOLASE"/>
    <property type="match status" value="1"/>
</dbReference>
<evidence type="ECO:0000256" key="1">
    <source>
        <dbReference type="ARBA" id="ARBA00001933"/>
    </source>
</evidence>
<dbReference type="PANTHER" id="PTHR48097">
    <property type="entry name" value="L-THREONINE ALDOLASE-RELATED"/>
    <property type="match status" value="1"/>
</dbReference>
<dbReference type="GO" id="GO:0006520">
    <property type="term" value="P:amino acid metabolic process"/>
    <property type="evidence" value="ECO:0007669"/>
    <property type="project" value="InterPro"/>
</dbReference>
<dbReference type="AlphaFoldDB" id="A0A852R823"/>
<keyword evidence="6" id="KW-1185">Reference proteome</keyword>
<dbReference type="Pfam" id="PF01212">
    <property type="entry name" value="Beta_elim_lyase"/>
    <property type="match status" value="1"/>
</dbReference>
<reference evidence="5 6" key="1">
    <citation type="submission" date="2020-07" db="EMBL/GenBank/DDBJ databases">
        <title>Sequencing the genomes of 1000 actinobacteria strains.</title>
        <authorList>
            <person name="Klenk H.-P."/>
        </authorList>
    </citation>
    <scope>NUCLEOTIDE SEQUENCE [LARGE SCALE GENOMIC DNA]</scope>
    <source>
        <strain evidence="5 6">DSM 19082</strain>
    </source>
</reference>
<dbReference type="Gene3D" id="3.90.1150.10">
    <property type="entry name" value="Aspartate Aminotransferase, domain 1"/>
    <property type="match status" value="1"/>
</dbReference>
<dbReference type="SUPFAM" id="SSF53383">
    <property type="entry name" value="PLP-dependent transferases"/>
    <property type="match status" value="1"/>
</dbReference>
<comment type="similarity">
    <text evidence="2">Belongs to the threonine aldolase family.</text>
</comment>
<organism evidence="5 6">
    <name type="scientific">Nocardioides kongjuensis</name>
    <dbReference type="NCBI Taxonomy" id="349522"/>
    <lineage>
        <taxon>Bacteria</taxon>
        <taxon>Bacillati</taxon>
        <taxon>Actinomycetota</taxon>
        <taxon>Actinomycetes</taxon>
        <taxon>Propionibacteriales</taxon>
        <taxon>Nocardioidaceae</taxon>
        <taxon>Nocardioides</taxon>
    </lineage>
</organism>
<proteinExistence type="inferred from homology"/>
<evidence type="ECO:0000256" key="3">
    <source>
        <dbReference type="ARBA" id="ARBA00022898"/>
    </source>
</evidence>
<keyword evidence="5" id="KW-0456">Lyase</keyword>
<dbReference type="EC" id="4.1.2.5" evidence="5"/>
<dbReference type="InterPro" id="IPR015424">
    <property type="entry name" value="PyrdxlP-dep_Trfase"/>
</dbReference>
<evidence type="ECO:0000313" key="6">
    <source>
        <dbReference type="Proteomes" id="UP000582231"/>
    </source>
</evidence>
<protein>
    <submittedName>
        <fullName evidence="5">Threonine aldolase</fullName>
        <ecNumber evidence="5">4.1.2.5</ecNumber>
    </submittedName>
</protein>
<gene>
    <name evidence="5" type="ORF">BJ958_000643</name>
</gene>
<dbReference type="EMBL" id="JACCBF010000001">
    <property type="protein sequence ID" value="NYD29097.1"/>
    <property type="molecule type" value="Genomic_DNA"/>
</dbReference>
<name>A0A852R823_9ACTN</name>
<keyword evidence="3" id="KW-0663">Pyridoxal phosphate</keyword>
<evidence type="ECO:0000256" key="2">
    <source>
        <dbReference type="ARBA" id="ARBA00006966"/>
    </source>
</evidence>
<evidence type="ECO:0000259" key="4">
    <source>
        <dbReference type="Pfam" id="PF01212"/>
    </source>
</evidence>